<dbReference type="EMBL" id="VSSQ01081916">
    <property type="protein sequence ID" value="MPN30699.1"/>
    <property type="molecule type" value="Genomic_DNA"/>
</dbReference>
<organism evidence="1">
    <name type="scientific">bioreactor metagenome</name>
    <dbReference type="NCBI Taxonomy" id="1076179"/>
    <lineage>
        <taxon>unclassified sequences</taxon>
        <taxon>metagenomes</taxon>
        <taxon>ecological metagenomes</taxon>
    </lineage>
</organism>
<evidence type="ECO:0000313" key="1">
    <source>
        <dbReference type="EMBL" id="MPN30699.1"/>
    </source>
</evidence>
<comment type="caution">
    <text evidence="1">The sequence shown here is derived from an EMBL/GenBank/DDBJ whole genome shotgun (WGS) entry which is preliminary data.</text>
</comment>
<sequence length="102" mass="10567">MWPGNAPHGHTCGPGNAQFCRGIAARRPEVHNQISAAQGAAAKEKGSAVGILIFALVDVWPGLGQKARPVLHLIRGKLQGLLQLAVGRKVAGGRADVEFTGA</sequence>
<accession>A0A645GY84</accession>
<protein>
    <submittedName>
        <fullName evidence="1">Uncharacterized protein</fullName>
    </submittedName>
</protein>
<name>A0A645GY84_9ZZZZ</name>
<dbReference type="AlphaFoldDB" id="A0A645GY84"/>
<proteinExistence type="predicted"/>
<reference evidence="1" key="1">
    <citation type="submission" date="2019-08" db="EMBL/GenBank/DDBJ databases">
        <authorList>
            <person name="Kucharzyk K."/>
            <person name="Murdoch R.W."/>
            <person name="Higgins S."/>
            <person name="Loffler F."/>
        </authorList>
    </citation>
    <scope>NUCLEOTIDE SEQUENCE</scope>
</reference>
<gene>
    <name evidence="1" type="ORF">SDC9_178170</name>
</gene>